<dbReference type="Proteomes" id="UP000054937">
    <property type="component" value="Unassembled WGS sequence"/>
</dbReference>
<comment type="caution">
    <text evidence="1">The sequence shown here is derived from an EMBL/GenBank/DDBJ whole genome shotgun (WGS) entry which is preliminary data.</text>
</comment>
<accession>A0A0V0R240</accession>
<proteinExistence type="predicted"/>
<keyword evidence="2" id="KW-1185">Reference proteome</keyword>
<protein>
    <submittedName>
        <fullName evidence="1">Uncharacterized protein</fullName>
    </submittedName>
</protein>
<sequence length="644" mass="76430">MMGGKTLDRYVIQKQLVYNEQFQEQFNKKDKFSYFNQNMTDTLSQSLQSSQSDQIQDFDGKKNQFIFQSDYISEDIPNRNLNQNNILQNLNSLQDLLENMKNMSWFPQNFQELDELTCFNNYDKYAVKLILFYIDVKPNLIILIEEFKQNKGKVYNMLKNQVQENDNKCEMIFKIKTNLDEFQKQLNGNQQKQQIYKLEEEQQIYDFFMNLSKSFEQNSFFSQDEQLIVQDQQQDSQNLKKDPKKKSINLVQDRENIVFNNQENQKSVFFAFYQKNDNFQIQFTDEPYLDQNKKFKLYLKQLKQNDIQMPNEPKTNGFNSRKTIYSPHFNQKQLSQNQKLKKSLVSIQNSKPYGQQEKQFLKKPIKQKLDNQLPNIILESDKINLNNKQNNETKNPNIQQNYNIQQSSILNQEPIFLYDAKNNRFFQIKNNEPKQENQNILKISNIHQSNSNFKDNDINNKINNISNTNNINNIYNNNIIKNINNNNINNFNNINNINNINNLNNYNNNLQDSKTQFKPKSEQQVYLPQNQLSSIGISEIPKNHTNSMVSFITGGQISQNQNIIGSYPSKQLEELLNYQDDEDDIINNNYYNNYESNSYSYNLNNVYDKHANLEQHSANQYNKDDLKLVSPIAKKYIQKLKNQD</sequence>
<dbReference type="AlphaFoldDB" id="A0A0V0R240"/>
<gene>
    <name evidence="1" type="ORF">PPERSA_13026</name>
</gene>
<evidence type="ECO:0000313" key="2">
    <source>
        <dbReference type="Proteomes" id="UP000054937"/>
    </source>
</evidence>
<evidence type="ECO:0000313" key="1">
    <source>
        <dbReference type="EMBL" id="KRX08545.1"/>
    </source>
</evidence>
<reference evidence="1 2" key="1">
    <citation type="journal article" date="2015" name="Sci. Rep.">
        <title>Genome of the facultative scuticociliatosis pathogen Pseudocohnilembus persalinus provides insight into its virulence through horizontal gene transfer.</title>
        <authorList>
            <person name="Xiong J."/>
            <person name="Wang G."/>
            <person name="Cheng J."/>
            <person name="Tian M."/>
            <person name="Pan X."/>
            <person name="Warren A."/>
            <person name="Jiang C."/>
            <person name="Yuan D."/>
            <person name="Miao W."/>
        </authorList>
    </citation>
    <scope>NUCLEOTIDE SEQUENCE [LARGE SCALE GENOMIC DNA]</scope>
    <source>
        <strain evidence="1">36N120E</strain>
    </source>
</reference>
<dbReference type="InParanoid" id="A0A0V0R240"/>
<organism evidence="1 2">
    <name type="scientific">Pseudocohnilembus persalinus</name>
    <name type="common">Ciliate</name>
    <dbReference type="NCBI Taxonomy" id="266149"/>
    <lineage>
        <taxon>Eukaryota</taxon>
        <taxon>Sar</taxon>
        <taxon>Alveolata</taxon>
        <taxon>Ciliophora</taxon>
        <taxon>Intramacronucleata</taxon>
        <taxon>Oligohymenophorea</taxon>
        <taxon>Scuticociliatia</taxon>
        <taxon>Philasterida</taxon>
        <taxon>Pseudocohnilembidae</taxon>
        <taxon>Pseudocohnilembus</taxon>
    </lineage>
</organism>
<dbReference type="EMBL" id="LDAU01000063">
    <property type="protein sequence ID" value="KRX08545.1"/>
    <property type="molecule type" value="Genomic_DNA"/>
</dbReference>
<name>A0A0V0R240_PSEPJ</name>